<dbReference type="PANTHER" id="PTHR23150:SF19">
    <property type="entry name" value="FORMYLGLYCINE-GENERATING ENZYME"/>
    <property type="match status" value="1"/>
</dbReference>
<geneLocation type="plasmid" evidence="3">
    <name>pTfr446</name>
</geneLocation>
<reference evidence="3 5" key="1">
    <citation type="submission" date="2021-03" db="EMBL/GenBank/DDBJ databases">
        <title>Draft genome and methylome analysis of Thiotrix fructosivoruns ATCC 49748.</title>
        <authorList>
            <person name="Fomenkov A."/>
            <person name="Grabovich M.Y."/>
            <person name="Roberts R.J."/>
        </authorList>
    </citation>
    <scope>NUCLEOTIDE SEQUENCE [LARGE SCALE GENOMIC DNA]</scope>
    <source>
        <strain evidence="3 5">ATCC 49748</strain>
        <plasmid evidence="3">pTfr446</plasmid>
    </source>
</reference>
<dbReference type="Pfam" id="PF03781">
    <property type="entry name" value="FGE-sulfatase"/>
    <property type="match status" value="1"/>
</dbReference>
<evidence type="ECO:0000259" key="2">
    <source>
        <dbReference type="Pfam" id="PF03781"/>
    </source>
</evidence>
<evidence type="ECO:0000256" key="1">
    <source>
        <dbReference type="SAM" id="MobiDB-lite"/>
    </source>
</evidence>
<keyword evidence="5" id="KW-1185">Reference proteome</keyword>
<dbReference type="InterPro" id="IPR051043">
    <property type="entry name" value="Sulfatase_Mod_Factor_Kinase"/>
</dbReference>
<dbReference type="EMBL" id="CP072748">
    <property type="protein sequence ID" value="QTX12913.1"/>
    <property type="molecule type" value="Genomic_DNA"/>
</dbReference>
<gene>
    <name evidence="3" type="ORF">J1836_01705</name>
    <name evidence="4" type="ORF">J1836_019365</name>
</gene>
<feature type="region of interest" description="Disordered" evidence="1">
    <location>
        <begin position="584"/>
        <end position="615"/>
    </location>
</feature>
<dbReference type="Gene3D" id="3.90.1580.10">
    <property type="entry name" value="paralog of FGE (formylglycine-generating enzyme)"/>
    <property type="match status" value="1"/>
</dbReference>
<keyword evidence="3" id="KW-0614">Plasmid</keyword>
<dbReference type="PANTHER" id="PTHR23150">
    <property type="entry name" value="SULFATASE MODIFYING FACTOR 1, 2"/>
    <property type="match status" value="1"/>
</dbReference>
<protein>
    <submittedName>
        <fullName evidence="4">Formylglycine-generating enzyme family protein</fullName>
    </submittedName>
</protein>
<dbReference type="GO" id="GO:0120147">
    <property type="term" value="F:formylglycine-generating oxidase activity"/>
    <property type="evidence" value="ECO:0007669"/>
    <property type="project" value="TreeGrafter"/>
</dbReference>
<evidence type="ECO:0000313" key="5">
    <source>
        <dbReference type="Proteomes" id="UP000664466"/>
    </source>
</evidence>
<proteinExistence type="predicted"/>
<dbReference type="EMBL" id="JAFMPM010000005">
    <property type="protein sequence ID" value="MBO0611645.1"/>
    <property type="molecule type" value="Genomic_DNA"/>
</dbReference>
<organism evidence="4">
    <name type="scientific">Thiothrix fructosivorans</name>
    <dbReference type="NCBI Taxonomy" id="111770"/>
    <lineage>
        <taxon>Bacteria</taxon>
        <taxon>Pseudomonadati</taxon>
        <taxon>Pseudomonadota</taxon>
        <taxon>Gammaproteobacteria</taxon>
        <taxon>Thiotrichales</taxon>
        <taxon>Thiotrichaceae</taxon>
        <taxon>Thiothrix</taxon>
    </lineage>
</organism>
<name>A0A8B0SKW8_9GAMM</name>
<reference evidence="4" key="2">
    <citation type="submission" date="2021-04" db="EMBL/GenBank/DDBJ databases">
        <title>Complete Genome and methylome analysis of Thiothrix fructosivorans ATCC 49748.</title>
        <authorList>
            <person name="Fomenkov A."/>
            <person name="Sun L."/>
            <person name="Vincze T."/>
            <person name="Grabovich M.Y."/>
            <person name="Roberts R.J."/>
        </authorList>
    </citation>
    <scope>NUCLEOTIDE SEQUENCE</scope>
    <source>
        <strain evidence="4">ATCC 49748</strain>
    </source>
</reference>
<dbReference type="SUPFAM" id="SSF56436">
    <property type="entry name" value="C-type lectin-like"/>
    <property type="match status" value="1"/>
</dbReference>
<evidence type="ECO:0000313" key="3">
    <source>
        <dbReference type="EMBL" id="MBO0611645.1"/>
    </source>
</evidence>
<accession>A0A8B0SKW8</accession>
<dbReference type="InterPro" id="IPR005532">
    <property type="entry name" value="SUMF_dom"/>
</dbReference>
<evidence type="ECO:0000313" key="4">
    <source>
        <dbReference type="EMBL" id="QTX12913.1"/>
    </source>
</evidence>
<feature type="domain" description="Sulfatase-modifying factor enzyme-like" evidence="2">
    <location>
        <begin position="348"/>
        <end position="580"/>
    </location>
</feature>
<dbReference type="InterPro" id="IPR016187">
    <property type="entry name" value="CTDL_fold"/>
</dbReference>
<dbReference type="InterPro" id="IPR042095">
    <property type="entry name" value="SUMF_sf"/>
</dbReference>
<dbReference type="AlphaFoldDB" id="A0A8B0SKW8"/>
<dbReference type="Proteomes" id="UP000664466">
    <property type="component" value="Unassembled WGS sequence"/>
</dbReference>
<sequence>MAEDQHHAGELLALAIAATEIEPAFLRSLRYQFTLGKPWDIGHELLIWNHAAVEYGSNAVVLDAEAQQHYRDHLATLLTRQPELAVPLYWHVRQQLAHTFTLDYADALCFLGALAGINADERLEAAERYLKQYILATHQQAQHRGLLFNGQLLLERQGNRSRRHNDYFSSLWAITQQRLGNNAPRPDWLDHGAANAFLTHPIDLKRVQLIQYGERFYLGTPKALQSLQVPGFAFQPYVLAEVETDQDLVIAEYEGETTDHYLSNDGYLQWAVTGKSRILHIGGQRLVVEALTRPEWAGGFSCSANGWEKPAIQPTGEDEYGVYFDLVLPQPFPERSRREHLTQRFRYIPPQTFLMGSPFSEPGSYLYETQHKVTLTLGYWLADTTVTQAFWAAVMGVNPSHFQGSQRPVEKISWDDTQVFLQKLQQHWQLLDVRLPLEAEWECACRAGTTSAFSFGGKDDLNTEKVNYFGKWNEQDNERKGETKPVKSYSPNGWGLYEMHGNIWEWCQDEWQGDLGSESVTLSPFPSGIGIEVREPPKGQQRQRVLRGGSWGYAGKLCRSAYRRRFMPDDRRFNLGFRLALGHPSSGQEQAGSKHGQARYGVAPDRDGSQTAVGRAGQWLKSAFNKLTGK</sequence>